<feature type="transmembrane region" description="Helical" evidence="2">
    <location>
        <begin position="23"/>
        <end position="42"/>
    </location>
</feature>
<sequence>MAYLRGIFYSLPVQLLFLHFRKYQILLVFWLVLFAVVNGSLMKSFGANALFLAPEYLGNVNALSTAIVGASIGVFIMCWNITTFILFSQHFTFLAATQYPFVKYCVNNSVLPISFLTYFLIKSYSFAHYKELIPNIEIIFLTLGFLVGLLLMLTISFFYFFGADKTILRSLQPLFNTTKNVISHLQPEHVPTNSKVLINAEWFLDSFRKVRRCRDVSHYSRELMETIFKRHHFAAVVCMVLAYLFLIIIGFFLDYRVFQIPAAASIILFCSILIGVSGAFAYFFQSWSVPALIIFLIVLNTLFESGWIDPRNKAYGLAYDKANCPEYSLHSLQQLANPAAVEADKQNMFQILDRWKAKQKEDKPLLVLITTSGGGTRSATFTMNVLQRLDSVTNGKIMDQTFLITGASGGMIGATYFRELYRQKIKGTYTNLQSTEYVDAIAQDLLNPTFSSFVARDLFAPEQKFKVGPYSYLKDRGYSFELALNANTKGVLNKRLKDYEQDERNAKIPLIFYHNVITRDGKKLLISTQPLRFMMQPLSDSTRPINPDAVDYTTFFASQDPHNLRMLTALRMNATFPIVLPNVWLPTEPVIDVMDGGLRDNYGTDNALRFMSTMKGWIEKNTRGVLIIQIRDRMDGGWENPYETQTMTENAVKPFFLLQHNWYKMMEYGQSDMASYLIGNSNFSIQQLTFQYIPGKEEDKAALNFHLTQREKQDIGASLNSQQNAQNFGKVALLLNTSKDKLAENKISVYGSPGAAQQ</sequence>
<accession>A0A172TYM1</accession>
<feature type="domain" description="PNPLA" evidence="3">
    <location>
        <begin position="372"/>
        <end position="607"/>
    </location>
</feature>
<dbReference type="SUPFAM" id="SSF52151">
    <property type="entry name" value="FabD/lysophospholipase-like"/>
    <property type="match status" value="1"/>
</dbReference>
<name>A0A172TYM1_9BACT</name>
<dbReference type="STRING" id="1492898.SY85_17215"/>
<feature type="transmembrane region" description="Helical" evidence="2">
    <location>
        <begin position="62"/>
        <end position="87"/>
    </location>
</feature>
<dbReference type="KEGG" id="fla:SY85_17215"/>
<feature type="transmembrane region" description="Helical" evidence="2">
    <location>
        <begin position="233"/>
        <end position="253"/>
    </location>
</feature>
<feature type="transmembrane region" description="Helical" evidence="2">
    <location>
        <begin position="108"/>
        <end position="126"/>
    </location>
</feature>
<protein>
    <recommendedName>
        <fullName evidence="3">PNPLA domain-containing protein</fullName>
    </recommendedName>
</protein>
<keyword evidence="2" id="KW-1133">Transmembrane helix</keyword>
<evidence type="ECO:0000259" key="3">
    <source>
        <dbReference type="Pfam" id="PF01734"/>
    </source>
</evidence>
<dbReference type="GO" id="GO:0006629">
    <property type="term" value="P:lipid metabolic process"/>
    <property type="evidence" value="ECO:0007669"/>
    <property type="project" value="UniProtKB-KW"/>
</dbReference>
<keyword evidence="2" id="KW-0812">Transmembrane</keyword>
<dbReference type="InterPro" id="IPR002641">
    <property type="entry name" value="PNPLA_dom"/>
</dbReference>
<feature type="transmembrane region" description="Helical" evidence="2">
    <location>
        <begin position="259"/>
        <end position="284"/>
    </location>
</feature>
<organism evidence="4 5">
    <name type="scientific">Flavisolibacter tropicus</name>
    <dbReference type="NCBI Taxonomy" id="1492898"/>
    <lineage>
        <taxon>Bacteria</taxon>
        <taxon>Pseudomonadati</taxon>
        <taxon>Bacteroidota</taxon>
        <taxon>Chitinophagia</taxon>
        <taxon>Chitinophagales</taxon>
        <taxon>Chitinophagaceae</taxon>
        <taxon>Flavisolibacter</taxon>
    </lineage>
</organism>
<evidence type="ECO:0000313" key="5">
    <source>
        <dbReference type="Proteomes" id="UP000077177"/>
    </source>
</evidence>
<gene>
    <name evidence="4" type="ORF">SY85_17215</name>
</gene>
<evidence type="ECO:0000313" key="4">
    <source>
        <dbReference type="EMBL" id="ANE51974.1"/>
    </source>
</evidence>
<dbReference type="InterPro" id="IPR016035">
    <property type="entry name" value="Acyl_Trfase/lysoPLipase"/>
</dbReference>
<keyword evidence="2" id="KW-0472">Membrane</keyword>
<reference evidence="4 5" key="2">
    <citation type="journal article" date="2016" name="Int. J. Syst. Evol. Microbiol.">
        <title>Flavisolibacter tropicus sp. nov., isolated from tropical soil.</title>
        <authorList>
            <person name="Lee J.J."/>
            <person name="Kang M.S."/>
            <person name="Kim G.S."/>
            <person name="Lee C.S."/>
            <person name="Lim S."/>
            <person name="Lee J."/>
            <person name="Roh S.H."/>
            <person name="Kang H."/>
            <person name="Ha J.M."/>
            <person name="Bae S."/>
            <person name="Jung H.Y."/>
            <person name="Kim M.K."/>
        </authorList>
    </citation>
    <scope>NUCLEOTIDE SEQUENCE [LARGE SCALE GENOMIC DNA]</scope>
    <source>
        <strain evidence="4 5">LCS9</strain>
    </source>
</reference>
<proteinExistence type="predicted"/>
<keyword evidence="5" id="KW-1185">Reference proteome</keyword>
<evidence type="ECO:0000256" key="1">
    <source>
        <dbReference type="ARBA" id="ARBA00023098"/>
    </source>
</evidence>
<feature type="transmembrane region" description="Helical" evidence="2">
    <location>
        <begin position="138"/>
        <end position="161"/>
    </location>
</feature>
<dbReference type="Proteomes" id="UP000077177">
    <property type="component" value="Chromosome"/>
</dbReference>
<evidence type="ECO:0000256" key="2">
    <source>
        <dbReference type="SAM" id="Phobius"/>
    </source>
</evidence>
<dbReference type="Pfam" id="PF01734">
    <property type="entry name" value="Patatin"/>
    <property type="match status" value="1"/>
</dbReference>
<feature type="transmembrane region" description="Helical" evidence="2">
    <location>
        <begin position="291"/>
        <end position="308"/>
    </location>
</feature>
<dbReference type="AlphaFoldDB" id="A0A172TYM1"/>
<dbReference type="EMBL" id="CP011390">
    <property type="protein sequence ID" value="ANE51974.1"/>
    <property type="molecule type" value="Genomic_DNA"/>
</dbReference>
<reference evidence="5" key="1">
    <citation type="submission" date="2015-01" db="EMBL/GenBank/DDBJ databases">
        <title>Flavisolibacter sp./LCS9/ whole genome sequencing.</title>
        <authorList>
            <person name="Kim M.K."/>
            <person name="Srinivasan S."/>
            <person name="Lee J.-J."/>
        </authorList>
    </citation>
    <scope>NUCLEOTIDE SEQUENCE [LARGE SCALE GENOMIC DNA]</scope>
    <source>
        <strain evidence="5">LCS9</strain>
    </source>
</reference>
<keyword evidence="1" id="KW-0443">Lipid metabolism</keyword>
<dbReference type="Gene3D" id="3.40.1090.10">
    <property type="entry name" value="Cytosolic phospholipase A2 catalytic domain"/>
    <property type="match status" value="1"/>
</dbReference>